<sequence length="108" mass="12535">MIEEIKALLGITDNSKDVLINYYVKSISNEIMSYCNIKQVPTELETFIQNKVISILRYEDNEYRGVKSISEGDTKLEFAIENNGADTLTYSINDSDKKILRNFRRLKF</sequence>
<gene>
    <name evidence="1" type="ORF">IO99_00595</name>
</gene>
<evidence type="ECO:0000313" key="1">
    <source>
        <dbReference type="EMBL" id="KEZ88709.1"/>
    </source>
</evidence>
<dbReference type="STRING" id="318464.IO99_00595"/>
<protein>
    <submittedName>
        <fullName evidence="1">Uncharacterized protein</fullName>
    </submittedName>
</protein>
<dbReference type="Gene3D" id="1.10.246.150">
    <property type="match status" value="1"/>
</dbReference>
<keyword evidence="2" id="KW-1185">Reference proteome</keyword>
<evidence type="ECO:0000313" key="2">
    <source>
        <dbReference type="Proteomes" id="UP000028542"/>
    </source>
</evidence>
<dbReference type="AlphaFoldDB" id="A0A084JIC5"/>
<dbReference type="Proteomes" id="UP000028542">
    <property type="component" value="Unassembled WGS sequence"/>
</dbReference>
<accession>A0A084JIC5</accession>
<dbReference type="RefSeq" id="WP_035129017.1">
    <property type="nucleotide sequence ID" value="NZ_JPMD01000001.1"/>
</dbReference>
<organism evidence="1 2">
    <name type="scientific">Clostridium sulfidigenes</name>
    <dbReference type="NCBI Taxonomy" id="318464"/>
    <lineage>
        <taxon>Bacteria</taxon>
        <taxon>Bacillati</taxon>
        <taxon>Bacillota</taxon>
        <taxon>Clostridia</taxon>
        <taxon>Eubacteriales</taxon>
        <taxon>Clostridiaceae</taxon>
        <taxon>Clostridium</taxon>
    </lineage>
</organism>
<reference evidence="1 2" key="1">
    <citation type="submission" date="2014-07" db="EMBL/GenBank/DDBJ databases">
        <title>Draft genome of Clostridium sulfidigenes 113A isolated from sediments associated with methane hydrate from Krishna Godavari basin.</title>
        <authorList>
            <person name="Honkalas V.S."/>
            <person name="Dabir A.P."/>
            <person name="Arora P."/>
            <person name="Dhakephalkar P.K."/>
        </authorList>
    </citation>
    <scope>NUCLEOTIDE SEQUENCE [LARGE SCALE GENOMIC DNA]</scope>
    <source>
        <strain evidence="1 2">113A</strain>
    </source>
</reference>
<dbReference type="InterPro" id="IPR053746">
    <property type="entry name" value="Viral_HT_Connector_Assembly"/>
</dbReference>
<proteinExistence type="predicted"/>
<dbReference type="Pfam" id="PF05135">
    <property type="entry name" value="Phage_connect_1"/>
    <property type="match status" value="1"/>
</dbReference>
<name>A0A084JIC5_9CLOT</name>
<dbReference type="EMBL" id="JPMD01000001">
    <property type="protein sequence ID" value="KEZ88709.1"/>
    <property type="molecule type" value="Genomic_DNA"/>
</dbReference>
<dbReference type="InterPro" id="IPR021146">
    <property type="entry name" value="Phage_gp6-like_head-tail"/>
</dbReference>
<comment type="caution">
    <text evidence="1">The sequence shown here is derived from an EMBL/GenBank/DDBJ whole genome shotgun (WGS) entry which is preliminary data.</text>
</comment>
<dbReference type="eggNOG" id="ENOG5033WWD">
    <property type="taxonomic scope" value="Bacteria"/>
</dbReference>